<sequence>MRVSAAPSGKTNSHGVTGGVYKARERIHRGVLIRDY</sequence>
<evidence type="ECO:0000256" key="1">
    <source>
        <dbReference type="SAM" id="MobiDB-lite"/>
    </source>
</evidence>
<dbReference type="EMBL" id="FO082820">
    <property type="protein sequence ID" value="CCF21092.1"/>
    <property type="molecule type" value="Genomic_DNA"/>
</dbReference>
<dbReference type="KEGG" id="rht:NT26_3094"/>
<evidence type="ECO:0000313" key="2">
    <source>
        <dbReference type="EMBL" id="CCF20817.1"/>
    </source>
</evidence>
<keyword evidence="5" id="KW-1185">Reference proteome</keyword>
<dbReference type="EMBL" id="FO082820">
    <property type="protein sequence ID" value="CCF21611.1"/>
    <property type="molecule type" value="Genomic_DNA"/>
</dbReference>
<dbReference type="AlphaFoldDB" id="L0NLA6"/>
<dbReference type="KEGG" id="rht:NT26_3889"/>
<dbReference type="AntiFam" id="ANF00029">
    <property type="entry name" value="Antisense to 16S rRNA"/>
</dbReference>
<dbReference type="EMBL" id="FO082820">
    <property type="protein sequence ID" value="CCF20817.1"/>
    <property type="molecule type" value="Genomic_DNA"/>
</dbReference>
<protein>
    <submittedName>
        <fullName evidence="3">Uncharacterized protein</fullName>
    </submittedName>
</protein>
<gene>
    <name evidence="2" type="ORF">NT26_3094</name>
    <name evidence="3" type="ORF">NT26_3370</name>
    <name evidence="4" type="ORF">NT26_3889</name>
</gene>
<evidence type="ECO:0000313" key="3">
    <source>
        <dbReference type="EMBL" id="CCF21092.1"/>
    </source>
</evidence>
<evidence type="ECO:0000313" key="4">
    <source>
        <dbReference type="EMBL" id="CCF21611.1"/>
    </source>
</evidence>
<dbReference type="KEGG" id="rht:NT26_3370"/>
<name>L0NLA6_9HYPH</name>
<proteinExistence type="predicted"/>
<accession>L0NLA6</accession>
<organism evidence="3 5">
    <name type="scientific">Pseudorhizobium banfieldiae</name>
    <dbReference type="NCBI Taxonomy" id="1125847"/>
    <lineage>
        <taxon>Bacteria</taxon>
        <taxon>Pseudomonadati</taxon>
        <taxon>Pseudomonadota</taxon>
        <taxon>Alphaproteobacteria</taxon>
        <taxon>Hyphomicrobiales</taxon>
        <taxon>Rhizobiaceae</taxon>
        <taxon>Rhizobium/Agrobacterium group</taxon>
        <taxon>Pseudorhizobium</taxon>
    </lineage>
</organism>
<evidence type="ECO:0000313" key="5">
    <source>
        <dbReference type="Proteomes" id="UP000010792"/>
    </source>
</evidence>
<dbReference type="Proteomes" id="UP000010792">
    <property type="component" value="Chromosome"/>
</dbReference>
<reference evidence="3 5" key="2">
    <citation type="journal article" date="2013" name="Genome Biol. Evol.">
        <title>Life in an arsenic-containing gold mine: genome and physiology of the autotrophic arsenite-oxidizing bacterium rhizobium sp. NT-26.</title>
        <authorList>
            <person name="Andres J."/>
            <person name="Arsene-Ploetze F."/>
            <person name="Barbe V."/>
            <person name="Brochier-Armanet C."/>
            <person name="Cleiss-Arnold J."/>
            <person name="Coppee J.Y."/>
            <person name="Dillies M.A."/>
            <person name="Geist"/>
            <person name="L"/>
            <person name="Joublin A."/>
            <person name="Koechler S."/>
            <person name="Lassalle F."/>
            <person name="Marchal M."/>
            <person name="Medigue C."/>
            <person name="Muller D."/>
            <person name="Nesme X."/>
            <person name="Plewniak F."/>
            <person name="Proux C."/>
            <person name="Ramirez-Bahena M.H."/>
            <person name="Schenowitz C."/>
            <person name="Sismeiro O."/>
            <person name="Vallenet D."/>
            <person name="Santini J.M."/>
            <person name="Bertin P.N."/>
        </authorList>
    </citation>
    <scope>NUCLEOTIDE SEQUENCE [LARGE SCALE GENOMIC DNA]</scope>
    <source>
        <strain evidence="3 5">NT-26</strain>
    </source>
</reference>
<feature type="region of interest" description="Disordered" evidence="1">
    <location>
        <begin position="1"/>
        <end position="20"/>
    </location>
</feature>
<reference evidence="3" key="1">
    <citation type="submission" date="2011-12" db="EMBL/GenBank/DDBJ databases">
        <authorList>
            <person name="Genoscope - CEA"/>
        </authorList>
    </citation>
    <scope>NUCLEOTIDE SEQUENCE</scope>
    <source>
        <strain evidence="3">NT-26</strain>
    </source>
</reference>